<feature type="transmembrane region" description="Helical" evidence="8">
    <location>
        <begin position="336"/>
        <end position="354"/>
    </location>
</feature>
<feature type="transmembrane region" description="Helical" evidence="8">
    <location>
        <begin position="283"/>
        <end position="303"/>
    </location>
</feature>
<dbReference type="GO" id="GO:0022857">
    <property type="term" value="F:transmembrane transporter activity"/>
    <property type="evidence" value="ECO:0007669"/>
    <property type="project" value="InterPro"/>
</dbReference>
<feature type="transmembrane region" description="Helical" evidence="8">
    <location>
        <begin position="468"/>
        <end position="490"/>
    </location>
</feature>
<dbReference type="PANTHER" id="PTHR30047">
    <property type="entry name" value="HIGH-AFFINITY CHOLINE TRANSPORT PROTEIN-RELATED"/>
    <property type="match status" value="1"/>
</dbReference>
<keyword evidence="10" id="KW-1185">Reference proteome</keyword>
<dbReference type="PROSITE" id="PS01303">
    <property type="entry name" value="BCCT"/>
    <property type="match status" value="1"/>
</dbReference>
<keyword evidence="5 8" id="KW-0812">Transmembrane</keyword>
<protein>
    <submittedName>
        <fullName evidence="9">BCCT family transporter</fullName>
    </submittedName>
</protein>
<reference evidence="9" key="1">
    <citation type="submission" date="2022-12" db="EMBL/GenBank/DDBJ databases">
        <title>Reference genome sequencing for broad-spectrum identification of bacterial and archaeal isolates by mass spectrometry.</title>
        <authorList>
            <person name="Sekiguchi Y."/>
            <person name="Tourlousse D.M."/>
        </authorList>
    </citation>
    <scope>NUCLEOTIDE SEQUENCE</scope>
    <source>
        <strain evidence="9">10succ1</strain>
    </source>
</reference>
<evidence type="ECO:0000256" key="7">
    <source>
        <dbReference type="ARBA" id="ARBA00023136"/>
    </source>
</evidence>
<accession>A0A9W6GIC0</accession>
<evidence type="ECO:0000313" key="10">
    <source>
        <dbReference type="Proteomes" id="UP001144471"/>
    </source>
</evidence>
<evidence type="ECO:0000256" key="6">
    <source>
        <dbReference type="ARBA" id="ARBA00022989"/>
    </source>
</evidence>
<dbReference type="Proteomes" id="UP001144471">
    <property type="component" value="Unassembled WGS sequence"/>
</dbReference>
<feature type="transmembrane region" description="Helical" evidence="8">
    <location>
        <begin position="410"/>
        <end position="441"/>
    </location>
</feature>
<feature type="transmembrane region" description="Helical" evidence="8">
    <location>
        <begin position="366"/>
        <end position="390"/>
    </location>
</feature>
<keyword evidence="3" id="KW-0813">Transport</keyword>
<dbReference type="InterPro" id="IPR000060">
    <property type="entry name" value="BCCT_transptr"/>
</dbReference>
<keyword evidence="7 8" id="KW-0472">Membrane</keyword>
<dbReference type="InterPro" id="IPR018093">
    <property type="entry name" value="BCCT_CS"/>
</dbReference>
<evidence type="ECO:0000313" key="9">
    <source>
        <dbReference type="EMBL" id="GLI54592.1"/>
    </source>
</evidence>
<comment type="similarity">
    <text evidence="2">Belongs to the BCCT transporter (TC 2.A.15) family.</text>
</comment>
<evidence type="ECO:0000256" key="8">
    <source>
        <dbReference type="SAM" id="Phobius"/>
    </source>
</evidence>
<dbReference type="NCBIfam" id="TIGR00842">
    <property type="entry name" value="bcct"/>
    <property type="match status" value="1"/>
</dbReference>
<evidence type="ECO:0000256" key="1">
    <source>
        <dbReference type="ARBA" id="ARBA00004651"/>
    </source>
</evidence>
<proteinExistence type="inferred from homology"/>
<comment type="subcellular location">
    <subcellularLocation>
        <location evidence="1">Cell membrane</location>
        <topology evidence="1">Multi-pass membrane protein</topology>
    </subcellularLocation>
</comment>
<dbReference type="Pfam" id="PF02028">
    <property type="entry name" value="BCCT"/>
    <property type="match status" value="1"/>
</dbReference>
<name>A0A9W6GIC0_9FUSO</name>
<dbReference type="AlphaFoldDB" id="A0A9W6GIC0"/>
<comment type="caution">
    <text evidence="9">The sequence shown here is derived from an EMBL/GenBank/DDBJ whole genome shotgun (WGS) entry which is preliminary data.</text>
</comment>
<dbReference type="EMBL" id="BSDY01000001">
    <property type="protein sequence ID" value="GLI54592.1"/>
    <property type="molecule type" value="Genomic_DNA"/>
</dbReference>
<feature type="transmembrane region" description="Helical" evidence="8">
    <location>
        <begin position="74"/>
        <end position="94"/>
    </location>
</feature>
<dbReference type="GO" id="GO:0005886">
    <property type="term" value="C:plasma membrane"/>
    <property type="evidence" value="ECO:0007669"/>
    <property type="project" value="UniProtKB-SubCell"/>
</dbReference>
<feature type="transmembrane region" description="Helical" evidence="8">
    <location>
        <begin position="114"/>
        <end position="134"/>
    </location>
</feature>
<feature type="transmembrane region" description="Helical" evidence="8">
    <location>
        <begin position="204"/>
        <end position="230"/>
    </location>
</feature>
<evidence type="ECO:0000256" key="5">
    <source>
        <dbReference type="ARBA" id="ARBA00022692"/>
    </source>
</evidence>
<keyword evidence="4" id="KW-1003">Cell membrane</keyword>
<feature type="transmembrane region" description="Helical" evidence="8">
    <location>
        <begin position="496"/>
        <end position="519"/>
    </location>
</feature>
<evidence type="ECO:0000256" key="2">
    <source>
        <dbReference type="ARBA" id="ARBA00005658"/>
    </source>
</evidence>
<evidence type="ECO:0000256" key="4">
    <source>
        <dbReference type="ARBA" id="ARBA00022475"/>
    </source>
</evidence>
<dbReference type="PANTHER" id="PTHR30047:SF7">
    <property type="entry name" value="HIGH-AFFINITY CHOLINE TRANSPORT PROTEIN"/>
    <property type="match status" value="1"/>
</dbReference>
<organism evidence="9 10">
    <name type="scientific">Propionigenium maris DSM 9537</name>
    <dbReference type="NCBI Taxonomy" id="1123000"/>
    <lineage>
        <taxon>Bacteria</taxon>
        <taxon>Fusobacteriati</taxon>
        <taxon>Fusobacteriota</taxon>
        <taxon>Fusobacteriia</taxon>
        <taxon>Fusobacteriales</taxon>
        <taxon>Fusobacteriaceae</taxon>
        <taxon>Propionigenium</taxon>
    </lineage>
</organism>
<gene>
    <name evidence="9" type="ORF">PM10SUCC1_01070</name>
</gene>
<keyword evidence="6 8" id="KW-1133">Transmembrane helix</keyword>
<dbReference type="RefSeq" id="WP_281832328.1">
    <property type="nucleotide sequence ID" value="NZ_BSDY01000001.1"/>
</dbReference>
<feature type="transmembrane region" description="Helical" evidence="8">
    <location>
        <begin position="37"/>
        <end position="54"/>
    </location>
</feature>
<evidence type="ECO:0000256" key="3">
    <source>
        <dbReference type="ARBA" id="ARBA00022448"/>
    </source>
</evidence>
<feature type="transmembrane region" description="Helical" evidence="8">
    <location>
        <begin position="250"/>
        <end position="271"/>
    </location>
</feature>
<sequence length="560" mass="61546">MRKLKKPKFETDKFKGKTKLLHARNFNKFGFDFHPEVSLISGVLVLLFIGMTLKDPGVANAALMGIQDKITNNFNWFFIFSANLFLLFPVYLMFSKFGEIKLGGPEAKPEFSNFAWYSMLISAGMGIGLMFWSVGEPLYHANTVLPLTGGTSNSEALGMTFYHWGFHPWGIYSLIALALAFFAYNRGLPLSLRSVFYPIFKDRVFGWVGDIIDISAVISCLFGLATSLGFGAQQINAGLNYLFGVPKSAGIQVTIIVVITCIATLSVVSGIGKGVRILSELNMRVAGLFLIMMIVLGPTLFILRSFNNGIGYYLNNFISISFFSENGNAWQGSWTIFYWAWWISWSPFVGMFIARISKGRSVREFVTAILIIPTLLSFIWMTTFGGTALFQNAASSGQLFDAVQGDISTALFAMIQGMGISGGLKGALSIIGTFLVISFFVTSSDSGSLVVDNLTSGGKLDSPVFQRVFWAVLQGAIAATLLIVGGSNALNALQTGVIISGLPFTVILLAMMYSLHVGLRNDLSKLKKYREDKLAIKLFNQKIKGSFMADEKVRERMINK</sequence>
<feature type="transmembrane region" description="Helical" evidence="8">
    <location>
        <begin position="166"/>
        <end position="184"/>
    </location>
</feature>